<evidence type="ECO:0000256" key="1">
    <source>
        <dbReference type="ARBA" id="ARBA00001947"/>
    </source>
</evidence>
<evidence type="ECO:0000256" key="11">
    <source>
        <dbReference type="ARBA" id="ARBA00059334"/>
    </source>
</evidence>
<keyword evidence="3 14" id="KW-0479">Metal-binding</keyword>
<dbReference type="InterPro" id="IPR015517">
    <property type="entry name" value="dCMP_deaminase-rel"/>
</dbReference>
<feature type="domain" description="CMP/dCMP-type deaminase" evidence="16">
    <location>
        <begin position="30"/>
        <end position="179"/>
    </location>
</feature>
<dbReference type="GO" id="GO:0005737">
    <property type="term" value="C:cytoplasm"/>
    <property type="evidence" value="ECO:0007669"/>
    <property type="project" value="TreeGrafter"/>
</dbReference>
<dbReference type="PROSITE" id="PS51747">
    <property type="entry name" value="CYT_DCMP_DEAMINASES_2"/>
    <property type="match status" value="1"/>
</dbReference>
<dbReference type="PIRSF" id="PIRSF006019">
    <property type="entry name" value="dCMP_deaminase"/>
    <property type="match status" value="1"/>
</dbReference>
<dbReference type="Proteomes" id="UP000694620">
    <property type="component" value="Chromosome 4"/>
</dbReference>
<evidence type="ECO:0000256" key="9">
    <source>
        <dbReference type="ARBA" id="ARBA00050096"/>
    </source>
</evidence>
<evidence type="ECO:0000256" key="15">
    <source>
        <dbReference type="SAM" id="MobiDB-lite"/>
    </source>
</evidence>
<dbReference type="InterPro" id="IPR002125">
    <property type="entry name" value="CMP_dCMP_dom"/>
</dbReference>
<dbReference type="Gene3D" id="3.40.140.10">
    <property type="entry name" value="Cytidine Deaminase, domain 2"/>
    <property type="match status" value="1"/>
</dbReference>
<dbReference type="PANTHER" id="PTHR11086">
    <property type="entry name" value="DEOXYCYTIDYLATE DEAMINASE-RELATED"/>
    <property type="match status" value="1"/>
</dbReference>
<dbReference type="OrthoDB" id="6710946at2759"/>
<feature type="region of interest" description="Disordered" evidence="15">
    <location>
        <begin position="1"/>
        <end position="23"/>
    </location>
</feature>
<comment type="cofactor">
    <cofactor evidence="1 14">
        <name>Zn(2+)</name>
        <dbReference type="ChEBI" id="CHEBI:29105"/>
    </cofactor>
</comment>
<evidence type="ECO:0000256" key="14">
    <source>
        <dbReference type="PIRSR" id="PIRSR006019-2"/>
    </source>
</evidence>
<evidence type="ECO:0000256" key="6">
    <source>
        <dbReference type="ARBA" id="ARBA00022833"/>
    </source>
</evidence>
<dbReference type="Pfam" id="PF00383">
    <property type="entry name" value="dCMP_cyt_deam_1"/>
    <property type="match status" value="1"/>
</dbReference>
<name>A0A8C4RXB9_ERPCA</name>
<keyword evidence="18" id="KW-1185">Reference proteome</keyword>
<comment type="similarity">
    <text evidence="2">Belongs to the cytidine and deoxycytidylate deaminase family.</text>
</comment>
<evidence type="ECO:0000313" key="17">
    <source>
        <dbReference type="Ensembl" id="ENSECRP00000008221.1"/>
    </source>
</evidence>
<dbReference type="PANTHER" id="PTHR11086:SF18">
    <property type="entry name" value="DEOXYCYTIDYLATE DEAMINASE"/>
    <property type="match status" value="1"/>
</dbReference>
<evidence type="ECO:0000313" key="18">
    <source>
        <dbReference type="Proteomes" id="UP000694620"/>
    </source>
</evidence>
<evidence type="ECO:0000256" key="13">
    <source>
        <dbReference type="PIRSR" id="PIRSR006019-1"/>
    </source>
</evidence>
<reference evidence="17" key="3">
    <citation type="submission" date="2025-09" db="UniProtKB">
        <authorList>
            <consortium name="Ensembl"/>
        </authorList>
    </citation>
    <scope>IDENTIFICATION</scope>
</reference>
<dbReference type="GO" id="GO:0008270">
    <property type="term" value="F:zinc ion binding"/>
    <property type="evidence" value="ECO:0007669"/>
    <property type="project" value="InterPro"/>
</dbReference>
<dbReference type="GeneID" id="114650847"/>
<evidence type="ECO:0000259" key="16">
    <source>
        <dbReference type="PROSITE" id="PS51747"/>
    </source>
</evidence>
<dbReference type="AlphaFoldDB" id="A0A8C4RXB9"/>
<dbReference type="InterPro" id="IPR016193">
    <property type="entry name" value="Cytidine_deaminase-like"/>
</dbReference>
<protein>
    <recommendedName>
        <fullName evidence="12">Deoxycytidylate deaminase</fullName>
        <ecNumber evidence="7">3.5.4.12</ecNumber>
    </recommendedName>
    <alternativeName>
        <fullName evidence="8">dCMP deaminase</fullName>
    </alternativeName>
</protein>
<feature type="active site" description="Proton donor" evidence="13">
    <location>
        <position position="121"/>
    </location>
</feature>
<dbReference type="SUPFAM" id="SSF53927">
    <property type="entry name" value="Cytidine deaminase-like"/>
    <property type="match status" value="1"/>
</dbReference>
<sequence length="205" mass="23374">MNTDDSSDTSSGGKRIKTNPACEGQKKIPRNEEYFMAVAVLSKLRSRDPNTQVGACIVNPDNNIVGVGYNEMPRDCEGQFPWDNELKKQKDKQDDNKEKPCLCECHRQHLNTKYFYVCHAELNAIISRNAENLKGCTIYVTLFPCNECAKLIIQSGIKNVVYLDDKYNDKAQTEASRRMLDKANIEYTKFQACENIVIDFNSNKQ</sequence>
<proteinExistence type="inferred from homology"/>
<reference evidence="17" key="1">
    <citation type="submission" date="2021-06" db="EMBL/GenBank/DDBJ databases">
        <authorList>
            <consortium name="Wellcome Sanger Institute Data Sharing"/>
        </authorList>
    </citation>
    <scope>NUCLEOTIDE SEQUENCE [LARGE SCALE GENOMIC DNA]</scope>
</reference>
<evidence type="ECO:0000256" key="8">
    <source>
        <dbReference type="ARBA" id="ARBA00041763"/>
    </source>
</evidence>
<evidence type="ECO:0000256" key="3">
    <source>
        <dbReference type="ARBA" id="ARBA00022723"/>
    </source>
</evidence>
<gene>
    <name evidence="17" type="primary">LOC114650847</name>
</gene>
<dbReference type="GO" id="GO:0006220">
    <property type="term" value="P:pyrimidine nucleotide metabolic process"/>
    <property type="evidence" value="ECO:0007669"/>
    <property type="project" value="InterPro"/>
</dbReference>
<accession>A0A8C4RXB9</accession>
<feature type="binding site" evidence="14">
    <location>
        <position position="145"/>
    </location>
    <ligand>
        <name>Zn(2+)</name>
        <dbReference type="ChEBI" id="CHEBI:29105"/>
        <note>catalytic</note>
    </ligand>
</feature>
<evidence type="ECO:0000256" key="10">
    <source>
        <dbReference type="ARBA" id="ARBA00051515"/>
    </source>
</evidence>
<keyword evidence="6 14" id="KW-0862">Zinc</keyword>
<keyword evidence="5" id="KW-0378">Hydrolase</keyword>
<dbReference type="Ensembl" id="ENSECRT00000008353.1">
    <property type="protein sequence ID" value="ENSECRP00000008221.1"/>
    <property type="gene ID" value="ENSECRG00000005482.1"/>
</dbReference>
<evidence type="ECO:0000256" key="12">
    <source>
        <dbReference type="ARBA" id="ARBA00071582"/>
    </source>
</evidence>
<dbReference type="PROSITE" id="PS00903">
    <property type="entry name" value="CYT_DCMP_DEAMINASES_1"/>
    <property type="match status" value="1"/>
</dbReference>
<dbReference type="InterPro" id="IPR035105">
    <property type="entry name" value="Deoxycytidylate_deaminase_dom"/>
</dbReference>
<evidence type="ECO:0000256" key="5">
    <source>
        <dbReference type="ARBA" id="ARBA00022801"/>
    </source>
</evidence>
<dbReference type="EC" id="3.5.4.12" evidence="7"/>
<evidence type="ECO:0000256" key="2">
    <source>
        <dbReference type="ARBA" id="ARBA00006576"/>
    </source>
</evidence>
<dbReference type="GO" id="GO:0009165">
    <property type="term" value="P:nucleotide biosynthetic process"/>
    <property type="evidence" value="ECO:0007669"/>
    <property type="project" value="UniProtKB-KW"/>
</dbReference>
<comment type="function">
    <text evidence="11">Catalyzes the deamination of dCMP to dUMP, providing the nucleoside monophosphate substrate for the thymidylate synthase/TYMS. Also, part of a nucleotide salvage pathway that eliminates epigenetically modified 5-hydroxymethyl-dCMP (hmdCMP) in a two-step process entailing deamination to cytotoxic 5-hydroxymethyl-dUMP (hmdUMP), followed by its hydrolysis into 5-hydroxymethyluracil (hmU) and 2-deoxy-D-ribose 5-phosphate (deoxyribosephosphate). Catalyzes the first step in that pathway, the deamination of 5-hydroxymethyl-dCMP (hmdCMP).</text>
</comment>
<dbReference type="GO" id="GO:0004132">
    <property type="term" value="F:dCMP deaminase activity"/>
    <property type="evidence" value="ECO:0007669"/>
    <property type="project" value="UniProtKB-EC"/>
</dbReference>
<dbReference type="InterPro" id="IPR016192">
    <property type="entry name" value="APOBEC/CMP_deaminase_Zn-bd"/>
</dbReference>
<evidence type="ECO:0000256" key="7">
    <source>
        <dbReference type="ARBA" id="ARBA00038938"/>
    </source>
</evidence>
<feature type="binding site" evidence="14">
    <location>
        <position position="148"/>
    </location>
    <ligand>
        <name>Zn(2+)</name>
        <dbReference type="ChEBI" id="CHEBI:29105"/>
        <note>catalytic</note>
    </ligand>
</feature>
<feature type="compositionally biased region" description="Low complexity" evidence="15">
    <location>
        <begin position="1"/>
        <end position="11"/>
    </location>
</feature>
<dbReference type="GeneTree" id="ENSGT00940000153676"/>
<dbReference type="FunFam" id="3.40.140.10:FF:000021">
    <property type="entry name" value="Deoxycytidylate deaminase"/>
    <property type="match status" value="1"/>
</dbReference>
<dbReference type="RefSeq" id="XP_028656572.1">
    <property type="nucleotide sequence ID" value="XM_028800739.2"/>
</dbReference>
<comment type="catalytic activity">
    <reaction evidence="9">
        <text>5-hydroxymethyl-dCMP + H2O + H(+) = 5-hydroxymethyl-dUMP + NH4(+)</text>
        <dbReference type="Rhea" id="RHEA:77175"/>
        <dbReference type="ChEBI" id="CHEBI:15377"/>
        <dbReference type="ChEBI" id="CHEBI:15378"/>
        <dbReference type="ChEBI" id="CHEBI:28938"/>
        <dbReference type="ChEBI" id="CHEBI:57962"/>
        <dbReference type="ChEBI" id="CHEBI:90409"/>
    </reaction>
    <physiologicalReaction direction="left-to-right" evidence="9">
        <dbReference type="Rhea" id="RHEA:77176"/>
    </physiologicalReaction>
</comment>
<keyword evidence="4" id="KW-0545">Nucleotide biosynthesis</keyword>
<organism evidence="17 18">
    <name type="scientific">Erpetoichthys calabaricus</name>
    <name type="common">Rope fish</name>
    <name type="synonym">Calamoichthys calabaricus</name>
    <dbReference type="NCBI Taxonomy" id="27687"/>
    <lineage>
        <taxon>Eukaryota</taxon>
        <taxon>Metazoa</taxon>
        <taxon>Chordata</taxon>
        <taxon>Craniata</taxon>
        <taxon>Vertebrata</taxon>
        <taxon>Euteleostomi</taxon>
        <taxon>Actinopterygii</taxon>
        <taxon>Polypteriformes</taxon>
        <taxon>Polypteridae</taxon>
        <taxon>Erpetoichthys</taxon>
    </lineage>
</organism>
<evidence type="ECO:0000256" key="4">
    <source>
        <dbReference type="ARBA" id="ARBA00022727"/>
    </source>
</evidence>
<dbReference type="InterPro" id="IPR016473">
    <property type="entry name" value="dCMP_deaminase"/>
</dbReference>
<comment type="catalytic activity">
    <reaction evidence="10">
        <text>dCMP + H2O + H(+) = dUMP + NH4(+)</text>
        <dbReference type="Rhea" id="RHEA:22924"/>
        <dbReference type="ChEBI" id="CHEBI:15377"/>
        <dbReference type="ChEBI" id="CHEBI:15378"/>
        <dbReference type="ChEBI" id="CHEBI:28938"/>
        <dbReference type="ChEBI" id="CHEBI:57566"/>
        <dbReference type="ChEBI" id="CHEBI:246422"/>
        <dbReference type="EC" id="3.5.4.12"/>
    </reaction>
    <physiologicalReaction direction="left-to-right" evidence="10">
        <dbReference type="Rhea" id="RHEA:22925"/>
    </physiologicalReaction>
</comment>
<dbReference type="CDD" id="cd01286">
    <property type="entry name" value="deoxycytidylate_deaminase"/>
    <property type="match status" value="1"/>
</dbReference>
<reference evidence="17" key="2">
    <citation type="submission" date="2025-08" db="UniProtKB">
        <authorList>
            <consortium name="Ensembl"/>
        </authorList>
    </citation>
    <scope>IDENTIFICATION</scope>
</reference>
<feature type="binding site" evidence="14">
    <location>
        <position position="119"/>
    </location>
    <ligand>
        <name>Zn(2+)</name>
        <dbReference type="ChEBI" id="CHEBI:29105"/>
        <note>catalytic</note>
    </ligand>
</feature>